<dbReference type="OrthoDB" id="639802at2"/>
<keyword evidence="3" id="KW-1185">Reference proteome</keyword>
<accession>A0A5B8VTA0</accession>
<keyword evidence="1" id="KW-0812">Transmembrane</keyword>
<sequence length="427" mass="48723">MEKEKQLLLLCCQLIERSLNWGDNSIWSNDDFEQLSKLIFEKTKVRLSISTLKRIWGKVRYDSYPTAATLNALARFLDYESWRDFRQQHQVNGVVEQNEQAIAIEQIPVPAAASKNRYKYWWLTVIPLLLLAAFYFASINRKKTPDLSTVKFSSKKTSDDLPNSVVFNYDASAFHSDSVYIQQSWDPRRRELVPGNGKQHTSIYYTPGHFIAKLVVNNRIVKQSVVFIKTKGWVGIVDHQPVPVYLSSAEIKGNGYMGITDSLMQQKLGTPVFNDTWLKFSNVREFPGIRADNFTMECTLRNTATPGQSVCRKADLTILGDGMAIVIPIVNKGCIANMGVLTGQYWIGGNDHDLSAFGCDFRQYQTLKCSVNNHRLKIYLNNKQIMDVEQKRSIGRIVGLRFEFEGPGQVKHYKLETPGAMVYEESF</sequence>
<feature type="transmembrane region" description="Helical" evidence="1">
    <location>
        <begin position="120"/>
        <end position="138"/>
    </location>
</feature>
<gene>
    <name evidence="2" type="ORF">FSB76_02590</name>
</gene>
<reference evidence="2 3" key="1">
    <citation type="journal article" date="2013" name="J. Microbiol.">
        <title>Mucilaginibacter ginsenosidivorax sp. nov., with ginsenoside converting activity isolated from sediment.</title>
        <authorList>
            <person name="Kim J.K."/>
            <person name="Choi T.E."/>
            <person name="Liu Q.M."/>
            <person name="Park H.Y."/>
            <person name="Yi T.H."/>
            <person name="Yoon M.H."/>
            <person name="Kim S.C."/>
            <person name="Im W.T."/>
        </authorList>
    </citation>
    <scope>NUCLEOTIDE SEQUENCE [LARGE SCALE GENOMIC DNA]</scope>
    <source>
        <strain evidence="2 3">KHI28</strain>
    </source>
</reference>
<keyword evidence="1" id="KW-0472">Membrane</keyword>
<proteinExistence type="predicted"/>
<dbReference type="AlphaFoldDB" id="A0A5B8VTA0"/>
<evidence type="ECO:0000256" key="1">
    <source>
        <dbReference type="SAM" id="Phobius"/>
    </source>
</evidence>
<dbReference type="Proteomes" id="UP000321362">
    <property type="component" value="Chromosome"/>
</dbReference>
<name>A0A5B8VTA0_9SPHI</name>
<protein>
    <submittedName>
        <fullName evidence="2">Uncharacterized protein</fullName>
    </submittedName>
</protein>
<evidence type="ECO:0000313" key="2">
    <source>
        <dbReference type="EMBL" id="QEC74884.1"/>
    </source>
</evidence>
<evidence type="ECO:0000313" key="3">
    <source>
        <dbReference type="Proteomes" id="UP000321362"/>
    </source>
</evidence>
<dbReference type="RefSeq" id="WP_147052042.1">
    <property type="nucleotide sequence ID" value="NZ_CP042437.1"/>
</dbReference>
<organism evidence="2 3">
    <name type="scientific">Mucilaginibacter ginsenosidivorax</name>
    <dbReference type="NCBI Taxonomy" id="862126"/>
    <lineage>
        <taxon>Bacteria</taxon>
        <taxon>Pseudomonadati</taxon>
        <taxon>Bacteroidota</taxon>
        <taxon>Sphingobacteriia</taxon>
        <taxon>Sphingobacteriales</taxon>
        <taxon>Sphingobacteriaceae</taxon>
        <taxon>Mucilaginibacter</taxon>
    </lineage>
</organism>
<dbReference type="KEGG" id="mgk:FSB76_02590"/>
<keyword evidence="1" id="KW-1133">Transmembrane helix</keyword>
<dbReference type="EMBL" id="CP042437">
    <property type="protein sequence ID" value="QEC74884.1"/>
    <property type="molecule type" value="Genomic_DNA"/>
</dbReference>